<evidence type="ECO:0000313" key="6">
    <source>
        <dbReference type="Proteomes" id="UP001235939"/>
    </source>
</evidence>
<keyword evidence="3" id="KW-0472">Membrane</keyword>
<evidence type="ECO:0000256" key="3">
    <source>
        <dbReference type="SAM" id="Phobius"/>
    </source>
</evidence>
<keyword evidence="3" id="KW-0812">Transmembrane</keyword>
<keyword evidence="6" id="KW-1185">Reference proteome</keyword>
<evidence type="ECO:0000256" key="2">
    <source>
        <dbReference type="ARBA" id="ARBA00022833"/>
    </source>
</evidence>
<dbReference type="SUPFAM" id="SSF57889">
    <property type="entry name" value="Cysteine-rich domain"/>
    <property type="match status" value="1"/>
</dbReference>
<evidence type="ECO:0000313" key="5">
    <source>
        <dbReference type="EMBL" id="UYV76338.1"/>
    </source>
</evidence>
<organism evidence="5 6">
    <name type="scientific">Cordylochernes scorpioides</name>
    <dbReference type="NCBI Taxonomy" id="51811"/>
    <lineage>
        <taxon>Eukaryota</taxon>
        <taxon>Metazoa</taxon>
        <taxon>Ecdysozoa</taxon>
        <taxon>Arthropoda</taxon>
        <taxon>Chelicerata</taxon>
        <taxon>Arachnida</taxon>
        <taxon>Pseudoscorpiones</taxon>
        <taxon>Cheliferoidea</taxon>
        <taxon>Chernetidae</taxon>
        <taxon>Cordylochernes</taxon>
    </lineage>
</organism>
<name>A0ABY6L5C9_9ARAC</name>
<dbReference type="InterPro" id="IPR046349">
    <property type="entry name" value="C1-like_sf"/>
</dbReference>
<reference evidence="5 6" key="1">
    <citation type="submission" date="2022-01" db="EMBL/GenBank/DDBJ databases">
        <title>A chromosomal length assembly of Cordylochernes scorpioides.</title>
        <authorList>
            <person name="Zeh D."/>
            <person name="Zeh J."/>
        </authorList>
    </citation>
    <scope>NUCLEOTIDE SEQUENCE [LARGE SCALE GENOMIC DNA]</scope>
    <source>
        <strain evidence="5">IN4F17</strain>
        <tissue evidence="5">Whole Body</tissue>
    </source>
</reference>
<evidence type="ECO:0000259" key="4">
    <source>
        <dbReference type="PROSITE" id="PS50081"/>
    </source>
</evidence>
<dbReference type="Gene3D" id="3.30.60.20">
    <property type="match status" value="1"/>
</dbReference>
<dbReference type="Proteomes" id="UP001235939">
    <property type="component" value="Chromosome 14"/>
</dbReference>
<keyword evidence="1" id="KW-0479">Metal-binding</keyword>
<keyword evidence="2" id="KW-0862">Zinc</keyword>
<accession>A0ABY6L5C9</accession>
<dbReference type="EMBL" id="CP092876">
    <property type="protein sequence ID" value="UYV76338.1"/>
    <property type="molecule type" value="Genomic_DNA"/>
</dbReference>
<dbReference type="InterPro" id="IPR002219">
    <property type="entry name" value="PKC_DAG/PE"/>
</dbReference>
<dbReference type="PROSITE" id="PS50081">
    <property type="entry name" value="ZF_DAG_PE_2"/>
    <property type="match status" value="1"/>
</dbReference>
<gene>
    <name evidence="5" type="ORF">LAZ67_14000084</name>
</gene>
<feature type="domain" description="Phorbol-ester/DAG-type" evidence="4">
    <location>
        <begin position="211"/>
        <end position="233"/>
    </location>
</feature>
<dbReference type="InterPro" id="IPR020454">
    <property type="entry name" value="DAG/PE-bd"/>
</dbReference>
<keyword evidence="3" id="KW-1133">Transmembrane helix</keyword>
<proteinExistence type="predicted"/>
<evidence type="ECO:0000256" key="1">
    <source>
        <dbReference type="ARBA" id="ARBA00022723"/>
    </source>
</evidence>
<feature type="transmembrane region" description="Helical" evidence="3">
    <location>
        <begin position="21"/>
        <end position="44"/>
    </location>
</feature>
<dbReference type="PRINTS" id="PR00008">
    <property type="entry name" value="DAGPEDOMAIN"/>
</dbReference>
<feature type="transmembrane region" description="Helical" evidence="3">
    <location>
        <begin position="84"/>
        <end position="105"/>
    </location>
</feature>
<protein>
    <recommendedName>
        <fullName evidence="4">Phorbol-ester/DAG-type domain-containing protein</fullName>
    </recommendedName>
</protein>
<sequence length="233" mass="26423">MLIIMRIENMIRIAVMDLAMIIIDLAMIIIDLAMIIIDLAMIIINLAMIIIDLTMIIIDLAMIIIDLAMIIIDLAMIIIDLAMIIIDLAIIIIDLAMIIIPMIIIDPSLKIIYQPMIIISYALRKVQLLTENIMDKRKGKVAALLNNLKHESLHVVLAMIIMYLLRGDLAATKMAEEGRATGDGEVQPASAWKSRARKGALKKKNVYLVKDHKFMPRFFKQPTFCSHCKDFIW</sequence>
<feature type="transmembrane region" description="Helical" evidence="3">
    <location>
        <begin position="50"/>
        <end position="72"/>
    </location>
</feature>